<evidence type="ECO:0000256" key="6">
    <source>
        <dbReference type="ARBA" id="ARBA00022801"/>
    </source>
</evidence>
<dbReference type="Gene3D" id="3.40.630.10">
    <property type="entry name" value="Zn peptidases"/>
    <property type="match status" value="1"/>
</dbReference>
<keyword evidence="6 9" id="KW-0378">Hydrolase</keyword>
<evidence type="ECO:0000256" key="3">
    <source>
        <dbReference type="ARBA" id="ARBA00022438"/>
    </source>
</evidence>
<dbReference type="Pfam" id="PF02127">
    <property type="entry name" value="Peptidase_M18"/>
    <property type="match status" value="1"/>
</dbReference>
<comment type="caution">
    <text evidence="11">The sequence shown here is derived from an EMBL/GenBank/DDBJ whole genome shotgun (WGS) entry which is preliminary data.</text>
</comment>
<evidence type="ECO:0000313" key="12">
    <source>
        <dbReference type="Proteomes" id="UP000235460"/>
    </source>
</evidence>
<evidence type="ECO:0000256" key="8">
    <source>
        <dbReference type="ARBA" id="ARBA00023049"/>
    </source>
</evidence>
<dbReference type="GO" id="GO:0006508">
    <property type="term" value="P:proteolysis"/>
    <property type="evidence" value="ECO:0007669"/>
    <property type="project" value="UniProtKB-KW"/>
</dbReference>
<evidence type="ECO:0000256" key="4">
    <source>
        <dbReference type="ARBA" id="ARBA00022670"/>
    </source>
</evidence>
<evidence type="ECO:0000256" key="9">
    <source>
        <dbReference type="RuleBase" id="RU004386"/>
    </source>
</evidence>
<keyword evidence="4 9" id="KW-0645">Protease</keyword>
<dbReference type="SUPFAM" id="SSF101821">
    <property type="entry name" value="Aminopeptidase/glucanase lid domain"/>
    <property type="match status" value="1"/>
</dbReference>
<dbReference type="GO" id="GO:0008237">
    <property type="term" value="F:metallopeptidase activity"/>
    <property type="evidence" value="ECO:0007669"/>
    <property type="project" value="UniProtKB-KW"/>
</dbReference>
<evidence type="ECO:0000256" key="5">
    <source>
        <dbReference type="ARBA" id="ARBA00022723"/>
    </source>
</evidence>
<dbReference type="Proteomes" id="UP000235460">
    <property type="component" value="Unassembled WGS sequence"/>
</dbReference>
<keyword evidence="7 9" id="KW-0862">Zinc</keyword>
<dbReference type="PRINTS" id="PR00932">
    <property type="entry name" value="AMINO1PTASE"/>
</dbReference>
<keyword evidence="5 9" id="KW-0479">Metal-binding</keyword>
<comment type="cofactor">
    <cofactor evidence="1 10">
        <name>Zn(2+)</name>
        <dbReference type="ChEBI" id="CHEBI:29105"/>
    </cofactor>
</comment>
<dbReference type="GO" id="GO:0008270">
    <property type="term" value="F:zinc ion binding"/>
    <property type="evidence" value="ECO:0007669"/>
    <property type="project" value="InterPro"/>
</dbReference>
<dbReference type="GO" id="GO:0005737">
    <property type="term" value="C:cytoplasm"/>
    <property type="evidence" value="ECO:0007669"/>
    <property type="project" value="UniProtKB-ARBA"/>
</dbReference>
<name>A0A2N7PLS2_9BACT</name>
<dbReference type="InterPro" id="IPR023358">
    <property type="entry name" value="Peptidase_M18_dom2"/>
</dbReference>
<accession>A0A2N7PLS2</accession>
<dbReference type="EC" id="3.4.11.-" evidence="10"/>
<keyword evidence="3 9" id="KW-0031">Aminopeptidase</keyword>
<proteinExistence type="inferred from homology"/>
<dbReference type="AlphaFoldDB" id="A0A2N7PLS2"/>
<evidence type="ECO:0000256" key="1">
    <source>
        <dbReference type="ARBA" id="ARBA00001947"/>
    </source>
</evidence>
<evidence type="ECO:0000256" key="7">
    <source>
        <dbReference type="ARBA" id="ARBA00022833"/>
    </source>
</evidence>
<dbReference type="SUPFAM" id="SSF53187">
    <property type="entry name" value="Zn-dependent exopeptidases"/>
    <property type="match status" value="1"/>
</dbReference>
<keyword evidence="8 9" id="KW-0482">Metalloprotease</keyword>
<dbReference type="PANTHER" id="PTHR28570:SF2">
    <property type="entry name" value="M18 FAMILY AMINOPEPTIDASE 1-RELATED"/>
    <property type="match status" value="1"/>
</dbReference>
<comment type="similarity">
    <text evidence="2 9">Belongs to the peptidase M18 family.</text>
</comment>
<evidence type="ECO:0000313" key="11">
    <source>
        <dbReference type="EMBL" id="PMP65037.1"/>
    </source>
</evidence>
<reference evidence="11 12" key="1">
    <citation type="submission" date="2018-01" db="EMBL/GenBank/DDBJ databases">
        <title>Metagenomic assembled genomes from two thermal pools in the Uzon Caldera, Kamchatka, Russia.</title>
        <authorList>
            <person name="Wilkins L."/>
            <person name="Ettinger C."/>
        </authorList>
    </citation>
    <scope>NUCLEOTIDE SEQUENCE [LARGE SCALE GENOMIC DNA]</scope>
    <source>
        <strain evidence="11">ZAV-08</strain>
    </source>
</reference>
<dbReference type="InterPro" id="IPR001948">
    <property type="entry name" value="Peptidase_M18"/>
</dbReference>
<dbReference type="PANTHER" id="PTHR28570">
    <property type="entry name" value="ASPARTYL AMINOPEPTIDASE"/>
    <property type="match status" value="1"/>
</dbReference>
<dbReference type="NCBIfam" id="NF002600">
    <property type="entry name" value="PRK02256.1"/>
    <property type="match status" value="1"/>
</dbReference>
<dbReference type="EMBL" id="PNIK01000105">
    <property type="protein sequence ID" value="PMP65037.1"/>
    <property type="molecule type" value="Genomic_DNA"/>
</dbReference>
<sequence>MKNGKESKLEKLEKELTYKAKHVYEVIDKEEKNYLENLAKEYIEFLSIVKTERETVEFGKDLLDKGGFRENQFDRGYFIYKNKFLACWRLGKKPITEGLRIIVSHIDTPRLDLKLHPLFEDTDLAFLKTHYYGGIKKYHWVAQPLALHGVVAKKDGKLIKIVIGEDKKDPVFTICDLLPHLAKKVQAEKKLSEAIVGEKLNVLVAGIPVENKDEKIKERIKLKFLELIYKKYGIKEEDFVSAELYIVPAGLAREVGLDRAFIGGYGQDDRICAFTSLKAFLEVENPEYTNLILFMDREEIGSEGNTSAKSRIFEGIIYNLIKNFGLSPTADTFFNIMTKTKAISADVIAGIDPNYIEVHDKLNDAKLGFGIAVSRYTGHGGKYLANEAHVEYLAWLLKNWDENKVIYQVCSMGKVDEGGGGTVSKYFASYGMDIVDAGPPLLSMHSPFEIAHKGDLYMTYKAFKTFLKI</sequence>
<dbReference type="GO" id="GO:0004177">
    <property type="term" value="F:aminopeptidase activity"/>
    <property type="evidence" value="ECO:0007669"/>
    <property type="project" value="UniProtKB-KW"/>
</dbReference>
<organism evidence="11 12">
    <name type="scientific">Thermodesulfobacterium geofontis</name>
    <dbReference type="NCBI Taxonomy" id="1295609"/>
    <lineage>
        <taxon>Bacteria</taxon>
        <taxon>Pseudomonadati</taxon>
        <taxon>Thermodesulfobacteriota</taxon>
        <taxon>Thermodesulfobacteria</taxon>
        <taxon>Thermodesulfobacteriales</taxon>
        <taxon>Thermodesulfobacteriaceae</taxon>
        <taxon>Thermodesulfobacterium</taxon>
    </lineage>
</organism>
<gene>
    <name evidence="11" type="ORF">C0190_07215</name>
</gene>
<evidence type="ECO:0000256" key="10">
    <source>
        <dbReference type="RuleBase" id="RU004387"/>
    </source>
</evidence>
<evidence type="ECO:0000256" key="2">
    <source>
        <dbReference type="ARBA" id="ARBA00008290"/>
    </source>
</evidence>
<protein>
    <recommendedName>
        <fullName evidence="10">M18 family aminopeptidase</fullName>
        <ecNumber evidence="10">3.4.11.-</ecNumber>
    </recommendedName>
</protein>
<dbReference type="Gene3D" id="2.30.250.10">
    <property type="entry name" value="Aminopeptidase i, Domain 2"/>
    <property type="match status" value="1"/>
</dbReference>